<organism evidence="4 5">
    <name type="scientific">Helicostylum pulchrum</name>
    <dbReference type="NCBI Taxonomy" id="562976"/>
    <lineage>
        <taxon>Eukaryota</taxon>
        <taxon>Fungi</taxon>
        <taxon>Fungi incertae sedis</taxon>
        <taxon>Mucoromycota</taxon>
        <taxon>Mucoromycotina</taxon>
        <taxon>Mucoromycetes</taxon>
        <taxon>Mucorales</taxon>
        <taxon>Mucorineae</taxon>
        <taxon>Mucoraceae</taxon>
        <taxon>Helicostylum</taxon>
    </lineage>
</organism>
<dbReference type="PROSITE" id="PS00636">
    <property type="entry name" value="DNAJ_1"/>
    <property type="match status" value="1"/>
</dbReference>
<dbReference type="Pfam" id="PF00226">
    <property type="entry name" value="DnaJ"/>
    <property type="match status" value="1"/>
</dbReference>
<reference evidence="4 5" key="1">
    <citation type="submission" date="2024-04" db="EMBL/GenBank/DDBJ databases">
        <title>genome sequences of Mucor flavus KT1a and Helicostylum pulchrum KT1b strains isolation_sourced from the surface of a dry-aged beef.</title>
        <authorList>
            <person name="Toyotome T."/>
            <person name="Hosono M."/>
            <person name="Torimaru M."/>
            <person name="Fukuda K."/>
            <person name="Mikami N."/>
        </authorList>
    </citation>
    <scope>NUCLEOTIDE SEQUENCE [LARGE SCALE GENOMIC DNA]</scope>
    <source>
        <strain evidence="4 5">KT1b</strain>
    </source>
</reference>
<feature type="coiled-coil region" evidence="1">
    <location>
        <begin position="187"/>
        <end position="217"/>
    </location>
</feature>
<keyword evidence="1" id="KW-0175">Coiled coil</keyword>
<comment type="caution">
    <text evidence="4">The sequence shown here is derived from an EMBL/GenBank/DDBJ whole genome shotgun (WGS) entry which is preliminary data.</text>
</comment>
<dbReference type="Gene3D" id="1.10.287.110">
    <property type="entry name" value="DnaJ domain"/>
    <property type="match status" value="1"/>
</dbReference>
<name>A0ABP9XLA4_9FUNG</name>
<feature type="region of interest" description="Disordered" evidence="2">
    <location>
        <begin position="221"/>
        <end position="274"/>
    </location>
</feature>
<dbReference type="InterPro" id="IPR056453">
    <property type="entry name" value="HTH_DNAJC9"/>
</dbReference>
<dbReference type="InterPro" id="IPR001623">
    <property type="entry name" value="DnaJ_domain"/>
</dbReference>
<feature type="compositionally biased region" description="Polar residues" evidence="2">
    <location>
        <begin position="225"/>
        <end position="234"/>
    </location>
</feature>
<dbReference type="SUPFAM" id="SSF46565">
    <property type="entry name" value="Chaperone J-domain"/>
    <property type="match status" value="1"/>
</dbReference>
<dbReference type="PRINTS" id="PR00625">
    <property type="entry name" value="JDOMAIN"/>
</dbReference>
<sequence>MSPMKTINCYKILALEKDTATITDVKKAYRKLALQFHPDKQPQNATDKEKQNANEAFQNLGIAYAVLSDPKRKERYDRTGSIEEGEFEGDKDWNAYFKELWTGVVTAETIEAQKLKYQGSNEEEEDVIKSYKKFKGNMDKMLQVIECSSPIDGERFEKLIRKAIKEKTVTNLKDFEMTTTAKAHKKRMEAEKKVEAFSKAEKKMEDASDSLMELIKQRSKERHTNMNNIINSIEASAKKTEGKGKKRKQEADSMPTEEEFLKLQQSMFKKSKKN</sequence>
<proteinExistence type="predicted"/>
<dbReference type="CDD" id="cd06257">
    <property type="entry name" value="DnaJ"/>
    <property type="match status" value="1"/>
</dbReference>
<dbReference type="InterPro" id="IPR018253">
    <property type="entry name" value="DnaJ_domain_CS"/>
</dbReference>
<dbReference type="SMART" id="SM00271">
    <property type="entry name" value="DnaJ"/>
    <property type="match status" value="1"/>
</dbReference>
<evidence type="ECO:0000256" key="1">
    <source>
        <dbReference type="SAM" id="Coils"/>
    </source>
</evidence>
<dbReference type="Proteomes" id="UP001476247">
    <property type="component" value="Unassembled WGS sequence"/>
</dbReference>
<dbReference type="PANTHER" id="PTHR44144:SF1">
    <property type="entry name" value="DNAJ HOMOLOG SUBFAMILY C MEMBER 9"/>
    <property type="match status" value="1"/>
</dbReference>
<dbReference type="EMBL" id="BAABUJ010000004">
    <property type="protein sequence ID" value="GAA5794888.1"/>
    <property type="molecule type" value="Genomic_DNA"/>
</dbReference>
<feature type="domain" description="J" evidence="3">
    <location>
        <begin position="8"/>
        <end position="80"/>
    </location>
</feature>
<dbReference type="InterPro" id="IPR036869">
    <property type="entry name" value="J_dom_sf"/>
</dbReference>
<dbReference type="InterPro" id="IPR052594">
    <property type="entry name" value="J_domain-containing_protein"/>
</dbReference>
<evidence type="ECO:0000259" key="3">
    <source>
        <dbReference type="PROSITE" id="PS50076"/>
    </source>
</evidence>
<protein>
    <recommendedName>
        <fullName evidence="3">J domain-containing protein</fullName>
    </recommendedName>
</protein>
<dbReference type="PROSITE" id="PS50076">
    <property type="entry name" value="DNAJ_2"/>
    <property type="match status" value="1"/>
</dbReference>
<accession>A0ABP9XLA4</accession>
<keyword evidence="5" id="KW-1185">Reference proteome</keyword>
<evidence type="ECO:0000313" key="5">
    <source>
        <dbReference type="Proteomes" id="UP001476247"/>
    </source>
</evidence>
<dbReference type="PANTHER" id="PTHR44144">
    <property type="entry name" value="DNAJ HOMOLOG SUBFAMILY C MEMBER 9"/>
    <property type="match status" value="1"/>
</dbReference>
<dbReference type="Pfam" id="PF23302">
    <property type="entry name" value="HTH_DNAJC9"/>
    <property type="match status" value="1"/>
</dbReference>
<gene>
    <name evidence="4" type="ORF">HPULCUR_000236</name>
</gene>
<evidence type="ECO:0000256" key="2">
    <source>
        <dbReference type="SAM" id="MobiDB-lite"/>
    </source>
</evidence>
<evidence type="ECO:0000313" key="4">
    <source>
        <dbReference type="EMBL" id="GAA5794888.1"/>
    </source>
</evidence>